<dbReference type="EMBL" id="QFQP01000010">
    <property type="protein sequence ID" value="PZR13242.1"/>
    <property type="molecule type" value="Genomic_DNA"/>
</dbReference>
<organism evidence="1 2">
    <name type="scientific">Archangium gephyra</name>
    <dbReference type="NCBI Taxonomy" id="48"/>
    <lineage>
        <taxon>Bacteria</taxon>
        <taxon>Pseudomonadati</taxon>
        <taxon>Myxococcota</taxon>
        <taxon>Myxococcia</taxon>
        <taxon>Myxococcales</taxon>
        <taxon>Cystobacterineae</taxon>
        <taxon>Archangiaceae</taxon>
        <taxon>Archangium</taxon>
    </lineage>
</organism>
<dbReference type="AlphaFoldDB" id="A0A2W5TEP7"/>
<dbReference type="Proteomes" id="UP000249061">
    <property type="component" value="Unassembled WGS sequence"/>
</dbReference>
<comment type="caution">
    <text evidence="1">The sequence shown here is derived from an EMBL/GenBank/DDBJ whole genome shotgun (WGS) entry which is preliminary data.</text>
</comment>
<protein>
    <submittedName>
        <fullName evidence="1">Uncharacterized protein</fullName>
    </submittedName>
</protein>
<sequence>METSWVMEQVNARAPGPDLGALHELVEALMAVRGDVTMPLFGAPVDQLEVADFPVVAQALVAQLVKWKQFFRAQGNAVKELLLHHVATELGKLEELKLTDFAPRGSREGLSAQWLSILSRLDEVNDGPRHLKLGAPSYGLGEPDALELFEAAAMYEAATGAAFPRELAAFYATVDGVFVGDEPFLASVAQWSEEADGIRIGEAVKLVGSRTDLLNAKVVSGEREFENFAAFADALLGK</sequence>
<name>A0A2W5TEP7_9BACT</name>
<gene>
    <name evidence="1" type="ORF">DI536_13225</name>
</gene>
<evidence type="ECO:0000313" key="2">
    <source>
        <dbReference type="Proteomes" id="UP000249061"/>
    </source>
</evidence>
<proteinExistence type="predicted"/>
<accession>A0A2W5TEP7</accession>
<reference evidence="1 2" key="1">
    <citation type="submission" date="2017-08" db="EMBL/GenBank/DDBJ databases">
        <title>Infants hospitalized years apart are colonized by the same room-sourced microbial strains.</title>
        <authorList>
            <person name="Brooks B."/>
            <person name="Olm M.R."/>
            <person name="Firek B.A."/>
            <person name="Baker R."/>
            <person name="Thomas B.C."/>
            <person name="Morowitz M.J."/>
            <person name="Banfield J.F."/>
        </authorList>
    </citation>
    <scope>NUCLEOTIDE SEQUENCE [LARGE SCALE GENOMIC DNA]</scope>
    <source>
        <strain evidence="1">S2_003_000_R2_14</strain>
    </source>
</reference>
<evidence type="ECO:0000313" key="1">
    <source>
        <dbReference type="EMBL" id="PZR13242.1"/>
    </source>
</evidence>